<dbReference type="PRINTS" id="PR00164">
    <property type="entry name" value="ABC2TRNSPORT"/>
</dbReference>
<feature type="transmembrane region" description="Helical" evidence="6">
    <location>
        <begin position="231"/>
        <end position="254"/>
    </location>
</feature>
<dbReference type="Proteomes" id="UP000579605">
    <property type="component" value="Unassembled WGS sequence"/>
</dbReference>
<evidence type="ECO:0000256" key="2">
    <source>
        <dbReference type="ARBA" id="ARBA00022692"/>
    </source>
</evidence>
<evidence type="ECO:0000256" key="5">
    <source>
        <dbReference type="ARBA" id="ARBA00023251"/>
    </source>
</evidence>
<dbReference type="GO" id="GO:0043190">
    <property type="term" value="C:ATP-binding cassette (ABC) transporter complex"/>
    <property type="evidence" value="ECO:0007669"/>
    <property type="project" value="InterPro"/>
</dbReference>
<comment type="caution">
    <text evidence="6">Lacks conserved residue(s) required for the propagation of feature annotation.</text>
</comment>
<evidence type="ECO:0000313" key="9">
    <source>
        <dbReference type="Proteomes" id="UP000579605"/>
    </source>
</evidence>
<organism evidence="8 9">
    <name type="scientific">Actinopolymorpha rutila</name>
    <dbReference type="NCBI Taxonomy" id="446787"/>
    <lineage>
        <taxon>Bacteria</taxon>
        <taxon>Bacillati</taxon>
        <taxon>Actinomycetota</taxon>
        <taxon>Actinomycetes</taxon>
        <taxon>Propionibacteriales</taxon>
        <taxon>Actinopolymorphaceae</taxon>
        <taxon>Actinopolymorpha</taxon>
    </lineage>
</organism>
<reference evidence="8 9" key="1">
    <citation type="submission" date="2020-07" db="EMBL/GenBank/DDBJ databases">
        <title>Sequencing the genomes of 1000 actinobacteria strains.</title>
        <authorList>
            <person name="Klenk H.-P."/>
        </authorList>
    </citation>
    <scope>NUCLEOTIDE SEQUENCE [LARGE SCALE GENOMIC DNA]</scope>
    <source>
        <strain evidence="8 9">DSM 18448</strain>
    </source>
</reference>
<keyword evidence="6" id="KW-0813">Transport</keyword>
<dbReference type="PROSITE" id="PS51012">
    <property type="entry name" value="ABC_TM2"/>
    <property type="match status" value="1"/>
</dbReference>
<evidence type="ECO:0000256" key="4">
    <source>
        <dbReference type="ARBA" id="ARBA00023136"/>
    </source>
</evidence>
<dbReference type="PANTHER" id="PTHR43229">
    <property type="entry name" value="NODULATION PROTEIN J"/>
    <property type="match status" value="1"/>
</dbReference>
<name>A0A852ZW04_9ACTN</name>
<accession>A0A852ZW04</accession>
<keyword evidence="6" id="KW-1003">Cell membrane</keyword>
<gene>
    <name evidence="8" type="ORF">F4554_005514</name>
</gene>
<dbReference type="AlphaFoldDB" id="A0A852ZW04"/>
<feature type="domain" description="ABC transmembrane type-2" evidence="7">
    <location>
        <begin position="31"/>
        <end position="260"/>
    </location>
</feature>
<dbReference type="PIRSF" id="PIRSF006648">
    <property type="entry name" value="DrrB"/>
    <property type="match status" value="1"/>
</dbReference>
<keyword evidence="3 6" id="KW-1133">Transmembrane helix</keyword>
<keyword evidence="9" id="KW-1185">Reference proteome</keyword>
<evidence type="ECO:0000259" key="7">
    <source>
        <dbReference type="PROSITE" id="PS51012"/>
    </source>
</evidence>
<evidence type="ECO:0000313" key="8">
    <source>
        <dbReference type="EMBL" id="NYH92876.1"/>
    </source>
</evidence>
<comment type="subcellular location">
    <subcellularLocation>
        <location evidence="6">Cell membrane</location>
        <topology evidence="6">Multi-pass membrane protein</topology>
    </subcellularLocation>
    <subcellularLocation>
        <location evidence="1">Membrane</location>
        <topology evidence="1">Multi-pass membrane protein</topology>
    </subcellularLocation>
</comment>
<evidence type="ECO:0000256" key="3">
    <source>
        <dbReference type="ARBA" id="ARBA00022989"/>
    </source>
</evidence>
<sequence>MTTLASRTSLPTYRSLRVAERKYVIYRREWWAMLLGTFQPVLYLAGIGLGVGTLVGTIDFGDQQVSYLAYVAPGLMAAAAMNGSLDEVISSLLWDLRQTKIHDVTLSTPIQPVDLAAGEVLAAVLRATTYSASFLAISWILGAVPSLWGLLAVPAATFVGAVFACVGCAITTYLRTHADIGTVEVVLLPILLFSATLFPPSAYPAPLHVLAEISPLTRGADLLRCLTTGELHWTIAADIAYLLGIATTSFTIAVHRLDRQLRH</sequence>
<keyword evidence="4 6" id="KW-0472">Membrane</keyword>
<evidence type="ECO:0000256" key="6">
    <source>
        <dbReference type="RuleBase" id="RU361157"/>
    </source>
</evidence>
<dbReference type="GO" id="GO:0140359">
    <property type="term" value="F:ABC-type transporter activity"/>
    <property type="evidence" value="ECO:0007669"/>
    <property type="project" value="InterPro"/>
</dbReference>
<protein>
    <recommendedName>
        <fullName evidence="6">Transport permease protein</fullName>
    </recommendedName>
</protein>
<keyword evidence="5" id="KW-0046">Antibiotic resistance</keyword>
<dbReference type="InterPro" id="IPR051784">
    <property type="entry name" value="Nod_factor_ABC_transporter"/>
</dbReference>
<dbReference type="RefSeq" id="WP_179790289.1">
    <property type="nucleotide sequence ID" value="NZ_BAAARR010000029.1"/>
</dbReference>
<keyword evidence="2 6" id="KW-0812">Transmembrane</keyword>
<evidence type="ECO:0000256" key="1">
    <source>
        <dbReference type="ARBA" id="ARBA00004141"/>
    </source>
</evidence>
<dbReference type="Pfam" id="PF01061">
    <property type="entry name" value="ABC2_membrane"/>
    <property type="match status" value="1"/>
</dbReference>
<feature type="transmembrane region" description="Helical" evidence="6">
    <location>
        <begin position="30"/>
        <end position="55"/>
    </location>
</feature>
<dbReference type="EMBL" id="JACBZH010000001">
    <property type="protein sequence ID" value="NYH92876.1"/>
    <property type="molecule type" value="Genomic_DNA"/>
</dbReference>
<dbReference type="GO" id="GO:0046677">
    <property type="term" value="P:response to antibiotic"/>
    <property type="evidence" value="ECO:0007669"/>
    <property type="project" value="UniProtKB-KW"/>
</dbReference>
<proteinExistence type="inferred from homology"/>
<dbReference type="PANTHER" id="PTHR43229:SF2">
    <property type="entry name" value="NODULATION PROTEIN J"/>
    <property type="match status" value="1"/>
</dbReference>
<comment type="caution">
    <text evidence="8">The sequence shown here is derived from an EMBL/GenBank/DDBJ whole genome shotgun (WGS) entry which is preliminary data.</text>
</comment>
<feature type="transmembrane region" description="Helical" evidence="6">
    <location>
        <begin position="186"/>
        <end position="211"/>
    </location>
</feature>
<dbReference type="InterPro" id="IPR013525">
    <property type="entry name" value="ABC2_TM"/>
</dbReference>
<feature type="transmembrane region" description="Helical" evidence="6">
    <location>
        <begin position="147"/>
        <end position="174"/>
    </location>
</feature>
<dbReference type="InterPro" id="IPR047817">
    <property type="entry name" value="ABC2_TM_bact-type"/>
</dbReference>
<dbReference type="InterPro" id="IPR000412">
    <property type="entry name" value="ABC_2_transport"/>
</dbReference>
<comment type="similarity">
    <text evidence="6">Belongs to the ABC-2 integral membrane protein family.</text>
</comment>